<organism evidence="2 3">
    <name type="scientific">Sphingomonas jejuensis</name>
    <dbReference type="NCBI Taxonomy" id="904715"/>
    <lineage>
        <taxon>Bacteria</taxon>
        <taxon>Pseudomonadati</taxon>
        <taxon>Pseudomonadota</taxon>
        <taxon>Alphaproteobacteria</taxon>
        <taxon>Sphingomonadales</taxon>
        <taxon>Sphingomonadaceae</taxon>
        <taxon>Sphingomonas</taxon>
    </lineage>
</organism>
<keyword evidence="1" id="KW-0472">Membrane</keyword>
<keyword evidence="1" id="KW-0812">Transmembrane</keyword>
<evidence type="ECO:0008006" key="4">
    <source>
        <dbReference type="Google" id="ProtNLM"/>
    </source>
</evidence>
<reference evidence="2 3" key="1">
    <citation type="submission" date="2020-03" db="EMBL/GenBank/DDBJ databases">
        <title>Genomic Encyclopedia of Type Strains, Phase IV (KMG-IV): sequencing the most valuable type-strain genomes for metagenomic binning, comparative biology and taxonomic classification.</title>
        <authorList>
            <person name="Goeker M."/>
        </authorList>
    </citation>
    <scope>NUCLEOTIDE SEQUENCE [LARGE SCALE GENOMIC DNA]</scope>
    <source>
        <strain evidence="2 3">DSM 27651</strain>
    </source>
</reference>
<keyword evidence="3" id="KW-1185">Reference proteome</keyword>
<dbReference type="EMBL" id="JAATJE010000001">
    <property type="protein sequence ID" value="NJC33292.1"/>
    <property type="molecule type" value="Genomic_DNA"/>
</dbReference>
<keyword evidence="1" id="KW-1133">Transmembrane helix</keyword>
<dbReference type="RefSeq" id="WP_280742200.1">
    <property type="nucleotide sequence ID" value="NZ_JAATJE010000001.1"/>
</dbReference>
<feature type="transmembrane region" description="Helical" evidence="1">
    <location>
        <begin position="6"/>
        <end position="26"/>
    </location>
</feature>
<comment type="caution">
    <text evidence="2">The sequence shown here is derived from an EMBL/GenBank/DDBJ whole genome shotgun (WGS) entry which is preliminary data.</text>
</comment>
<sequence>MNAWPFIAAAYGLTGAATAALVGWCWSAMRRAERAAEALRRR</sequence>
<protein>
    <recommendedName>
        <fullName evidence="4">Heme exporter protein D</fullName>
    </recommendedName>
</protein>
<evidence type="ECO:0000313" key="3">
    <source>
        <dbReference type="Proteomes" id="UP000734218"/>
    </source>
</evidence>
<dbReference type="Proteomes" id="UP000734218">
    <property type="component" value="Unassembled WGS sequence"/>
</dbReference>
<gene>
    <name evidence="2" type="ORF">GGR88_000766</name>
</gene>
<evidence type="ECO:0000256" key="1">
    <source>
        <dbReference type="SAM" id="Phobius"/>
    </source>
</evidence>
<evidence type="ECO:0000313" key="2">
    <source>
        <dbReference type="EMBL" id="NJC33292.1"/>
    </source>
</evidence>
<name>A0ABX0XKB1_9SPHN</name>
<accession>A0ABX0XKB1</accession>
<proteinExistence type="predicted"/>